<dbReference type="InterPro" id="IPR019226">
    <property type="entry name" value="DUF2158"/>
</dbReference>
<dbReference type="Proteomes" id="UP000182814">
    <property type="component" value="Chromosome I"/>
</dbReference>
<organism evidence="2 3">
    <name type="scientific">Pseudomonas lini</name>
    <dbReference type="NCBI Taxonomy" id="163011"/>
    <lineage>
        <taxon>Bacteria</taxon>
        <taxon>Pseudomonadati</taxon>
        <taxon>Pseudomonadota</taxon>
        <taxon>Gammaproteobacteria</taxon>
        <taxon>Pseudomonadales</taxon>
        <taxon>Pseudomonadaceae</taxon>
        <taxon>Pseudomonas</taxon>
    </lineage>
</organism>
<dbReference type="RefSeq" id="WP_082157781.1">
    <property type="nucleotide sequence ID" value="NZ_JYLB01000001.1"/>
</dbReference>
<evidence type="ECO:0000313" key="4">
    <source>
        <dbReference type="Proteomes" id="UP000434925"/>
    </source>
</evidence>
<evidence type="ECO:0000313" key="1">
    <source>
        <dbReference type="EMBL" id="KAB0502801.1"/>
    </source>
</evidence>
<gene>
    <name evidence="1" type="ORF">F7R14_19405</name>
    <name evidence="2" type="ORF">SAMN04490191_3520</name>
</gene>
<evidence type="ECO:0000313" key="2">
    <source>
        <dbReference type="EMBL" id="SDT21395.1"/>
    </source>
</evidence>
<dbReference type="EMBL" id="LT629746">
    <property type="protein sequence ID" value="SDT21395.1"/>
    <property type="molecule type" value="Genomic_DNA"/>
</dbReference>
<name>A0A0J6HD73_9PSED</name>
<evidence type="ECO:0000313" key="3">
    <source>
        <dbReference type="Proteomes" id="UP000182814"/>
    </source>
</evidence>
<dbReference type="Pfam" id="PF09926">
    <property type="entry name" value="DUF2158"/>
    <property type="match status" value="1"/>
</dbReference>
<dbReference type="AlphaFoldDB" id="A0A0J6HD73"/>
<sequence>MQNLVLGQVVRLKSGGPRMTIEQIGDFSAGGFGNGPRNGAKCSWFDASGKRHIENFAMDSLKRAD</sequence>
<dbReference type="PATRIC" id="fig|163011.3.peg.1008"/>
<reference evidence="3" key="2">
    <citation type="submission" date="2016-10" db="EMBL/GenBank/DDBJ databases">
        <authorList>
            <person name="Varghese N."/>
            <person name="Submissions S."/>
        </authorList>
    </citation>
    <scope>NUCLEOTIDE SEQUENCE [LARGE SCALE GENOMIC DNA]</scope>
    <source>
        <strain evidence="3">BS3782</strain>
    </source>
</reference>
<protein>
    <submittedName>
        <fullName evidence="1">DUF2158 domain-containing protein</fullName>
    </submittedName>
    <submittedName>
        <fullName evidence="2">Uncharacterized conserved protein YodC, DUF2158 family</fullName>
    </submittedName>
</protein>
<proteinExistence type="predicted"/>
<keyword evidence="3" id="KW-1185">Reference proteome</keyword>
<accession>A0A0J6HD73</accession>
<dbReference type="Proteomes" id="UP000434925">
    <property type="component" value="Unassembled WGS sequence"/>
</dbReference>
<reference evidence="2" key="1">
    <citation type="submission" date="2016-10" db="EMBL/GenBank/DDBJ databases">
        <authorList>
            <person name="de Groot N.N."/>
        </authorList>
    </citation>
    <scope>NUCLEOTIDE SEQUENCE [LARGE SCALE GENOMIC DNA]</scope>
    <source>
        <strain evidence="2">BS3782</strain>
    </source>
</reference>
<reference evidence="1 4" key="3">
    <citation type="submission" date="2019-09" db="EMBL/GenBank/DDBJ databases">
        <title>Draft genome sequences of 48 bacterial type strains from the CCUG.</title>
        <authorList>
            <person name="Tunovic T."/>
            <person name="Pineiro-Iglesias B."/>
            <person name="Unosson C."/>
            <person name="Inganas E."/>
            <person name="Ohlen M."/>
            <person name="Cardew S."/>
            <person name="Jensie-Markopoulos S."/>
            <person name="Salva-Serra F."/>
            <person name="Jaen-Luchoro D."/>
            <person name="Karlsson R."/>
            <person name="Svensson-Stadler L."/>
            <person name="Chun J."/>
            <person name="Moore E."/>
        </authorList>
    </citation>
    <scope>NUCLEOTIDE SEQUENCE [LARGE SCALE GENOMIC DNA]</scope>
    <source>
        <strain evidence="1 4">CCUG 51522</strain>
    </source>
</reference>
<dbReference type="EMBL" id="VZPO01000007">
    <property type="protein sequence ID" value="KAB0502801.1"/>
    <property type="molecule type" value="Genomic_DNA"/>
</dbReference>